<keyword evidence="3" id="KW-1185">Reference proteome</keyword>
<dbReference type="Proteomes" id="UP000291343">
    <property type="component" value="Unassembled WGS sequence"/>
</dbReference>
<reference evidence="2 3" key="1">
    <citation type="journal article" date="2017" name="Gigascience">
        <title>Genome sequence of the small brown planthopper, Laodelphax striatellus.</title>
        <authorList>
            <person name="Zhu J."/>
            <person name="Jiang F."/>
            <person name="Wang X."/>
            <person name="Yang P."/>
            <person name="Bao Y."/>
            <person name="Zhao W."/>
            <person name="Wang W."/>
            <person name="Lu H."/>
            <person name="Wang Q."/>
            <person name="Cui N."/>
            <person name="Li J."/>
            <person name="Chen X."/>
            <person name="Luo L."/>
            <person name="Yu J."/>
            <person name="Kang L."/>
            <person name="Cui F."/>
        </authorList>
    </citation>
    <scope>NUCLEOTIDE SEQUENCE [LARGE SCALE GENOMIC DNA]</scope>
    <source>
        <strain evidence="2">Lst14</strain>
    </source>
</reference>
<gene>
    <name evidence="2" type="ORF">LSTR_LSTR004446</name>
</gene>
<feature type="compositionally biased region" description="Low complexity" evidence="1">
    <location>
        <begin position="147"/>
        <end position="160"/>
    </location>
</feature>
<sequence length="188" mass="20431">MESMSSYSSSTNNNSSSSSTTVTSTNNNNNNPVTAPCNIHRFPSTSATYRRPNSSLLRYSYLNNNNNNNLTTSPLLTASNCSPRRTNSVNNNNGEATTSSSSTLSNGATNNNRLKQNRKCQSFRTNGLPSYHSGRNSVLGISDCVQSPPRSASSRSSPAPNSVWSPTLGYFVPVPLPFYCYKSKSTYR</sequence>
<evidence type="ECO:0000313" key="3">
    <source>
        <dbReference type="Proteomes" id="UP000291343"/>
    </source>
</evidence>
<dbReference type="AlphaFoldDB" id="A0A482XA14"/>
<dbReference type="InParanoid" id="A0A482XA14"/>
<feature type="compositionally biased region" description="Low complexity" evidence="1">
    <location>
        <begin position="1"/>
        <end position="31"/>
    </location>
</feature>
<dbReference type="EMBL" id="QKKF02014912">
    <property type="protein sequence ID" value="RZF42527.1"/>
    <property type="molecule type" value="Genomic_DNA"/>
</dbReference>
<organism evidence="2 3">
    <name type="scientific">Laodelphax striatellus</name>
    <name type="common">Small brown planthopper</name>
    <name type="synonym">Delphax striatella</name>
    <dbReference type="NCBI Taxonomy" id="195883"/>
    <lineage>
        <taxon>Eukaryota</taxon>
        <taxon>Metazoa</taxon>
        <taxon>Ecdysozoa</taxon>
        <taxon>Arthropoda</taxon>
        <taxon>Hexapoda</taxon>
        <taxon>Insecta</taxon>
        <taxon>Pterygota</taxon>
        <taxon>Neoptera</taxon>
        <taxon>Paraneoptera</taxon>
        <taxon>Hemiptera</taxon>
        <taxon>Auchenorrhyncha</taxon>
        <taxon>Fulgoroidea</taxon>
        <taxon>Delphacidae</taxon>
        <taxon>Criomorphinae</taxon>
        <taxon>Laodelphax</taxon>
    </lineage>
</organism>
<feature type="region of interest" description="Disordered" evidence="1">
    <location>
        <begin position="1"/>
        <end position="50"/>
    </location>
</feature>
<feature type="compositionally biased region" description="Low complexity" evidence="1">
    <location>
        <begin position="67"/>
        <end position="77"/>
    </location>
</feature>
<evidence type="ECO:0000313" key="2">
    <source>
        <dbReference type="EMBL" id="RZF42527.1"/>
    </source>
</evidence>
<feature type="region of interest" description="Disordered" evidence="1">
    <location>
        <begin position="67"/>
        <end position="119"/>
    </location>
</feature>
<protein>
    <submittedName>
        <fullName evidence="2">Uncharacterized protein</fullName>
    </submittedName>
</protein>
<feature type="compositionally biased region" description="Polar residues" evidence="1">
    <location>
        <begin position="78"/>
        <end position="119"/>
    </location>
</feature>
<name>A0A482XA14_LAOST</name>
<evidence type="ECO:0000256" key="1">
    <source>
        <dbReference type="SAM" id="MobiDB-lite"/>
    </source>
</evidence>
<proteinExistence type="predicted"/>
<accession>A0A482XA14</accession>
<feature type="region of interest" description="Disordered" evidence="1">
    <location>
        <begin position="139"/>
        <end position="161"/>
    </location>
</feature>
<comment type="caution">
    <text evidence="2">The sequence shown here is derived from an EMBL/GenBank/DDBJ whole genome shotgun (WGS) entry which is preliminary data.</text>
</comment>